<reference evidence="5 6" key="1">
    <citation type="journal article" date="2015" name="Genome Biol. Evol.">
        <title>Phylogenomic analyses indicate that early fungi evolved digesting cell walls of algal ancestors of land plants.</title>
        <authorList>
            <person name="Chang Y."/>
            <person name="Wang S."/>
            <person name="Sekimoto S."/>
            <person name="Aerts A.L."/>
            <person name="Choi C."/>
            <person name="Clum A."/>
            <person name="LaButti K.M."/>
            <person name="Lindquist E.A."/>
            <person name="Yee Ngan C."/>
            <person name="Ohm R.A."/>
            <person name="Salamov A.A."/>
            <person name="Grigoriev I.V."/>
            <person name="Spatafora J.W."/>
            <person name="Berbee M.L."/>
        </authorList>
    </citation>
    <scope>NUCLEOTIDE SEQUENCE [LARGE SCALE GENOMIC DNA]</scope>
    <source>
        <strain evidence="5 6">NRRL 28638</strain>
    </source>
</reference>
<dbReference type="InterPro" id="IPR010301">
    <property type="entry name" value="RRP1"/>
</dbReference>
<proteinExistence type="inferred from homology"/>
<evidence type="ECO:0000313" key="6">
    <source>
        <dbReference type="Proteomes" id="UP000070444"/>
    </source>
</evidence>
<dbReference type="AlphaFoldDB" id="A0A137NT18"/>
<comment type="similarity">
    <text evidence="2">Belongs to the RRP1 family.</text>
</comment>
<dbReference type="Pfam" id="PF05997">
    <property type="entry name" value="Nop52"/>
    <property type="match status" value="1"/>
</dbReference>
<dbReference type="EMBL" id="KQ964804">
    <property type="protein sequence ID" value="KXN65862.1"/>
    <property type="molecule type" value="Genomic_DNA"/>
</dbReference>
<dbReference type="GO" id="GO:0006364">
    <property type="term" value="P:rRNA processing"/>
    <property type="evidence" value="ECO:0007669"/>
    <property type="project" value="InterPro"/>
</dbReference>
<evidence type="ECO:0000256" key="4">
    <source>
        <dbReference type="SAM" id="MobiDB-lite"/>
    </source>
</evidence>
<accession>A0A137NT18</accession>
<dbReference type="GO" id="GO:0030688">
    <property type="term" value="C:preribosome, small subunit precursor"/>
    <property type="evidence" value="ECO:0007669"/>
    <property type="project" value="InterPro"/>
</dbReference>
<name>A0A137NT18_CONC2</name>
<evidence type="ECO:0000256" key="3">
    <source>
        <dbReference type="ARBA" id="ARBA00023242"/>
    </source>
</evidence>
<keyword evidence="3" id="KW-0539">Nucleus</keyword>
<protein>
    <submittedName>
        <fullName evidence="5">Uncharacterized protein</fullName>
    </submittedName>
</protein>
<dbReference type="Proteomes" id="UP000070444">
    <property type="component" value="Unassembled WGS sequence"/>
</dbReference>
<comment type="subcellular location">
    <subcellularLocation>
        <location evidence="1">Nucleus</location>
    </subcellularLocation>
</comment>
<evidence type="ECO:0000256" key="1">
    <source>
        <dbReference type="ARBA" id="ARBA00004123"/>
    </source>
</evidence>
<keyword evidence="6" id="KW-1185">Reference proteome</keyword>
<evidence type="ECO:0000256" key="2">
    <source>
        <dbReference type="ARBA" id="ARBA00006374"/>
    </source>
</evidence>
<dbReference type="GO" id="GO:0005634">
    <property type="term" value="C:nucleus"/>
    <property type="evidence" value="ECO:0007669"/>
    <property type="project" value="UniProtKB-SubCell"/>
</dbReference>
<organism evidence="5 6">
    <name type="scientific">Conidiobolus coronatus (strain ATCC 28846 / CBS 209.66 / NRRL 28638)</name>
    <name type="common">Delacroixia coronata</name>
    <dbReference type="NCBI Taxonomy" id="796925"/>
    <lineage>
        <taxon>Eukaryota</taxon>
        <taxon>Fungi</taxon>
        <taxon>Fungi incertae sedis</taxon>
        <taxon>Zoopagomycota</taxon>
        <taxon>Entomophthoromycotina</taxon>
        <taxon>Entomophthoromycetes</taxon>
        <taxon>Entomophthorales</taxon>
        <taxon>Ancylistaceae</taxon>
        <taxon>Conidiobolus</taxon>
    </lineage>
</organism>
<sequence length="485" mass="56368">MSTRIEFKICDLKKDMNSSDTFIRDSAILETALFLNLIIQIQFAQVCALWEGVFYEFETEEYELDQDIAAKVLGSIAFKLVDSDLASEFIEDFWSILNYQWPEIYDDKKEYLYNLITEIARSPNKLLNDKEWKIYGIHSLIDTYTRVCLDVKNEDISTVIPPNIASRFRNQFSREEDVPARIGRIYDHIIFTLLEMLPKNYDLINQSLYEGLEYFAYLKLLSLIDCRFIDDVSSYNYCIKAEAHAYQDKLASQLSKIKHDIVQSELTEYAIGYSSDIISQSSYDRHTIEPSTPVDYTHSSQHRIAIARRPSTNTRIPHPIEWVDRQNLKRQSPSEDDDINEYRSKKFASASDHSYDASSSSEEDFSECYFPEFNINNSSISFDGNISNCNCPECDINQYIVSNNEEFMPCQCTECTIDQHFVSAETPNFKRLLVTEVEDVEYNSRRVSGVSYQQEYLSTPSENSLLDSEYIEGSARKIRRITRNN</sequence>
<gene>
    <name evidence="5" type="ORF">CONCODRAFT_12432</name>
</gene>
<evidence type="ECO:0000313" key="5">
    <source>
        <dbReference type="EMBL" id="KXN65862.1"/>
    </source>
</evidence>
<feature type="region of interest" description="Disordered" evidence="4">
    <location>
        <begin position="315"/>
        <end position="343"/>
    </location>
</feature>